<dbReference type="GO" id="GO:0005829">
    <property type="term" value="C:cytosol"/>
    <property type="evidence" value="ECO:0000318"/>
    <property type="project" value="GO_Central"/>
</dbReference>
<dbReference type="Proteomes" id="UP000008311">
    <property type="component" value="Unassembled WGS sequence"/>
</dbReference>
<dbReference type="PANTHER" id="PTHR24006:SF888">
    <property type="entry name" value="UBIQUITIN CARBOXYL-TERMINAL HYDROLASE 30"/>
    <property type="match status" value="1"/>
</dbReference>
<proteinExistence type="inferred from homology"/>
<dbReference type="InterPro" id="IPR028889">
    <property type="entry name" value="USP"/>
</dbReference>
<dbReference type="SUPFAM" id="SSF54001">
    <property type="entry name" value="Cysteine proteinases"/>
    <property type="match status" value="1"/>
</dbReference>
<dbReference type="AlphaFoldDB" id="B9T3F5"/>
<evidence type="ECO:0000313" key="10">
    <source>
        <dbReference type="Proteomes" id="UP000008311"/>
    </source>
</evidence>
<comment type="catalytic activity">
    <reaction evidence="1 7">
        <text>Thiol-dependent hydrolysis of ester, thioester, amide, peptide and isopeptide bonds formed by the C-terminal Gly of ubiquitin (a 76-residue protein attached to proteins as an intracellular targeting signal).</text>
        <dbReference type="EC" id="3.4.19.12"/>
    </reaction>
</comment>
<dbReference type="GO" id="GO:0006508">
    <property type="term" value="P:proteolysis"/>
    <property type="evidence" value="ECO:0007669"/>
    <property type="project" value="UniProtKB-KW"/>
</dbReference>
<evidence type="ECO:0000256" key="1">
    <source>
        <dbReference type="ARBA" id="ARBA00000707"/>
    </source>
</evidence>
<reference evidence="10" key="1">
    <citation type="journal article" date="2010" name="Nat. Biotechnol.">
        <title>Draft genome sequence of the oilseed species Ricinus communis.</title>
        <authorList>
            <person name="Chan A.P."/>
            <person name="Crabtree J."/>
            <person name="Zhao Q."/>
            <person name="Lorenzi H."/>
            <person name="Orvis J."/>
            <person name="Puiu D."/>
            <person name="Melake-Berhan A."/>
            <person name="Jones K.M."/>
            <person name="Redman J."/>
            <person name="Chen G."/>
            <person name="Cahoon E.B."/>
            <person name="Gedil M."/>
            <person name="Stanke M."/>
            <person name="Haas B.J."/>
            <person name="Wortman J.R."/>
            <person name="Fraser-Liggett C.M."/>
            <person name="Ravel J."/>
            <person name="Rabinowicz P.D."/>
        </authorList>
    </citation>
    <scope>NUCLEOTIDE SEQUENCE [LARGE SCALE GENOMIC DNA]</scope>
    <source>
        <strain evidence="10">cv. Hale</strain>
    </source>
</reference>
<feature type="non-terminal residue" evidence="9">
    <location>
        <position position="503"/>
    </location>
</feature>
<dbReference type="GO" id="GO:0016579">
    <property type="term" value="P:protein deubiquitination"/>
    <property type="evidence" value="ECO:0007669"/>
    <property type="project" value="InterPro"/>
</dbReference>
<name>B9T3F5_RICCO</name>
<evidence type="ECO:0000256" key="6">
    <source>
        <dbReference type="ARBA" id="ARBA00022807"/>
    </source>
</evidence>
<gene>
    <name evidence="9" type="ORF">RCOM_0132150</name>
</gene>
<keyword evidence="6 7" id="KW-0788">Thiol protease</keyword>
<evidence type="ECO:0000259" key="8">
    <source>
        <dbReference type="PROSITE" id="PS50235"/>
    </source>
</evidence>
<evidence type="ECO:0000256" key="4">
    <source>
        <dbReference type="ARBA" id="ARBA00022786"/>
    </source>
</evidence>
<dbReference type="PROSITE" id="PS00973">
    <property type="entry name" value="USP_2"/>
    <property type="match status" value="1"/>
</dbReference>
<comment type="function">
    <text evidence="7">Recognizes and hydrolyzes the peptide bond at the C-terminal Gly of ubiquitin. Involved in the processing of poly-ubiquitin precursors as well as that of ubiquitinated proteins.</text>
</comment>
<accession>B9T3F5</accession>
<dbReference type="CDD" id="cd02662">
    <property type="entry name" value="Peptidase_C19F"/>
    <property type="match status" value="1"/>
</dbReference>
<dbReference type="Gene3D" id="3.90.70.10">
    <property type="entry name" value="Cysteine proteinases"/>
    <property type="match status" value="1"/>
</dbReference>
<dbReference type="EC" id="3.4.19.12" evidence="7"/>
<dbReference type="InterPro" id="IPR038765">
    <property type="entry name" value="Papain-like_cys_pep_sf"/>
</dbReference>
<feature type="domain" description="USP" evidence="8">
    <location>
        <begin position="78"/>
        <end position="503"/>
    </location>
</feature>
<keyword evidence="3 7" id="KW-0645">Protease</keyword>
<keyword evidence="5 7" id="KW-0378">Hydrolase</keyword>
<dbReference type="eggNOG" id="KOG1868">
    <property type="taxonomic scope" value="Eukaryota"/>
</dbReference>
<dbReference type="Pfam" id="PF00443">
    <property type="entry name" value="UCH"/>
    <property type="match status" value="1"/>
</dbReference>
<evidence type="ECO:0000313" key="9">
    <source>
        <dbReference type="EMBL" id="EEF29613.1"/>
    </source>
</evidence>
<evidence type="ECO:0000256" key="3">
    <source>
        <dbReference type="ARBA" id="ARBA00022670"/>
    </source>
</evidence>
<dbReference type="EMBL" id="EQ974415">
    <property type="protein sequence ID" value="EEF29613.1"/>
    <property type="molecule type" value="Genomic_DNA"/>
</dbReference>
<dbReference type="GO" id="GO:0005634">
    <property type="term" value="C:nucleus"/>
    <property type="evidence" value="ECO:0000318"/>
    <property type="project" value="GO_Central"/>
</dbReference>
<dbReference type="GO" id="GO:0004843">
    <property type="term" value="F:cysteine-type deubiquitinase activity"/>
    <property type="evidence" value="ECO:0000318"/>
    <property type="project" value="GO_Central"/>
</dbReference>
<dbReference type="PROSITE" id="PS50235">
    <property type="entry name" value="USP_3"/>
    <property type="match status" value="1"/>
</dbReference>
<organism evidence="9 10">
    <name type="scientific">Ricinus communis</name>
    <name type="common">Castor bean</name>
    <dbReference type="NCBI Taxonomy" id="3988"/>
    <lineage>
        <taxon>Eukaryota</taxon>
        <taxon>Viridiplantae</taxon>
        <taxon>Streptophyta</taxon>
        <taxon>Embryophyta</taxon>
        <taxon>Tracheophyta</taxon>
        <taxon>Spermatophyta</taxon>
        <taxon>Magnoliopsida</taxon>
        <taxon>eudicotyledons</taxon>
        <taxon>Gunneridae</taxon>
        <taxon>Pentapetalae</taxon>
        <taxon>rosids</taxon>
        <taxon>fabids</taxon>
        <taxon>Malpighiales</taxon>
        <taxon>Euphorbiaceae</taxon>
        <taxon>Acalyphoideae</taxon>
        <taxon>Acalypheae</taxon>
        <taxon>Ricinus</taxon>
    </lineage>
</organism>
<dbReference type="GO" id="GO:0031647">
    <property type="term" value="P:regulation of protein stability"/>
    <property type="evidence" value="ECO:0000318"/>
    <property type="project" value="GO_Central"/>
</dbReference>
<keyword evidence="4 7" id="KW-0833">Ubl conjugation pathway</keyword>
<dbReference type="InterPro" id="IPR001394">
    <property type="entry name" value="Peptidase_C19_UCH"/>
</dbReference>
<dbReference type="InterPro" id="IPR018200">
    <property type="entry name" value="USP_CS"/>
</dbReference>
<comment type="similarity">
    <text evidence="2 7">Belongs to the peptidase C19 family.</text>
</comment>
<dbReference type="PROSITE" id="PS00972">
    <property type="entry name" value="USP_1"/>
    <property type="match status" value="1"/>
</dbReference>
<dbReference type="InParanoid" id="B9T3F5"/>
<keyword evidence="10" id="KW-1185">Reference proteome</keyword>
<evidence type="ECO:0000256" key="2">
    <source>
        <dbReference type="ARBA" id="ARBA00009085"/>
    </source>
</evidence>
<evidence type="ECO:0000256" key="7">
    <source>
        <dbReference type="RuleBase" id="RU366025"/>
    </source>
</evidence>
<dbReference type="PANTHER" id="PTHR24006">
    <property type="entry name" value="UBIQUITIN CARBOXYL-TERMINAL HYDROLASE"/>
    <property type="match status" value="1"/>
</dbReference>
<evidence type="ECO:0000256" key="5">
    <source>
        <dbReference type="ARBA" id="ARBA00022801"/>
    </source>
</evidence>
<protein>
    <recommendedName>
        <fullName evidence="7">Ubiquitin carboxyl-terminal hydrolase</fullName>
        <ecNumber evidence="7">3.4.19.12</ecNumber>
    </recommendedName>
</protein>
<dbReference type="InterPro" id="IPR050164">
    <property type="entry name" value="Peptidase_C19"/>
</dbReference>
<dbReference type="STRING" id="3988.B9T3F5"/>
<sequence>MKNEIINSIISNLRHGYKSLSHLKWVSSSSGFHVPVAGALGVAGLILALIKDHNFDNLTRLSWFSNRETHLQKLYLVPGLQNLGNNCFLNVILQALASCSYFQAYLQKVIGECDSSDTVGYSESLQLTFALAALLEELSAFGKGKVVLSPRKVMLAMTEYIQNFSLRSQQDAEEAFLHLLSSLREEFSDSYPADQSSLADSFDSSNCRILTPKRREILNEKERWQQHFLGPFDGILSSILACQSCSSQISLNFQFFHSLPLLPVLESVATIMTGCRLEDCLKQFISAEQVENYNCSQCWHIAAIKYLMLEGVKETEIEKLRRCSMQDSCTCHRLPHLEGLPWSNNFSRTLKQLSIARCPKILCIHLQRASINQFGELVKLQGHVSFPLILDILPFTLEKVQCQKRSPHLNYLNVQPDTRMLNFVPSQPLVYRLVSVVEHFGKTGGGHYTVYRSVISKSPKECTDETLNPSIPQWFCISDSDVQSVSEEDVLAAEASILFYERI</sequence>
<dbReference type="FunCoup" id="B9T3F5">
    <property type="interactions" value="532"/>
</dbReference>